<dbReference type="AlphaFoldDB" id="A0A9W6SPY5"/>
<protein>
    <recommendedName>
        <fullName evidence="4">DUF4241 domain-containing protein</fullName>
    </recommendedName>
</protein>
<proteinExistence type="predicted"/>
<evidence type="ECO:0000256" key="1">
    <source>
        <dbReference type="SAM" id="MobiDB-lite"/>
    </source>
</evidence>
<evidence type="ECO:0000313" key="3">
    <source>
        <dbReference type="Proteomes" id="UP001165079"/>
    </source>
</evidence>
<feature type="compositionally biased region" description="Basic and acidic residues" evidence="1">
    <location>
        <begin position="100"/>
        <end position="117"/>
    </location>
</feature>
<dbReference type="EMBL" id="BSTX01000003">
    <property type="protein sequence ID" value="GLZ79978.1"/>
    <property type="molecule type" value="Genomic_DNA"/>
</dbReference>
<feature type="region of interest" description="Disordered" evidence="1">
    <location>
        <begin position="97"/>
        <end position="130"/>
    </location>
</feature>
<keyword evidence="3" id="KW-1185">Reference proteome</keyword>
<evidence type="ECO:0008006" key="4">
    <source>
        <dbReference type="Google" id="ProtNLM"/>
    </source>
</evidence>
<accession>A0A9W6SPY5</accession>
<comment type="caution">
    <text evidence="2">The sequence shown here is derived from an EMBL/GenBank/DDBJ whole genome shotgun (WGS) entry which is preliminary data.</text>
</comment>
<evidence type="ECO:0000313" key="2">
    <source>
        <dbReference type="EMBL" id="GLZ79978.1"/>
    </source>
</evidence>
<sequence length="351" mass="37035">MNVTMRYCEGWDWAAGRAIGWLTGADAFAADCAGRPYTVLVAPADGPAVVIDVAWEADYLAVSRMDGEGRLAARTVYRRMREGELFPVRDEEWRFGPGERTGDPGVWHEKVEREPGGRTRVSTGRGAHGSGVTVDTVAVDALWRTVPRFGEWHPFTPFPPGGFAAVLEPTGGSQITGSAPWRPLSAGPERYLDALVAREVEGEEIGTLRLSSGRVAVGDPARVGAVAAPVVTVTPGEYRVEQVAVSGVPVAAIVWFTGAEVATWESAGEREGAMGCFVDAADAAALGEAIEASEGVLDGVHDGAHEIWIDGEEVSLVAFAAPGGHRVWIGRDAGGRAVCCLSDLRVAPPHG</sequence>
<gene>
    <name evidence="2" type="ORF">Afil01_47850</name>
</gene>
<organism evidence="2 3">
    <name type="scientific">Actinorhabdospora filicis</name>
    <dbReference type="NCBI Taxonomy" id="1785913"/>
    <lineage>
        <taxon>Bacteria</taxon>
        <taxon>Bacillati</taxon>
        <taxon>Actinomycetota</taxon>
        <taxon>Actinomycetes</taxon>
        <taxon>Micromonosporales</taxon>
        <taxon>Micromonosporaceae</taxon>
        <taxon>Actinorhabdospora</taxon>
    </lineage>
</organism>
<dbReference type="Proteomes" id="UP001165079">
    <property type="component" value="Unassembled WGS sequence"/>
</dbReference>
<dbReference type="RefSeq" id="WP_285665109.1">
    <property type="nucleotide sequence ID" value="NZ_BSTX01000003.1"/>
</dbReference>
<name>A0A9W6SPY5_9ACTN</name>
<reference evidence="2" key="1">
    <citation type="submission" date="2023-03" db="EMBL/GenBank/DDBJ databases">
        <title>Actinorhabdospora filicis NBRC 111898.</title>
        <authorList>
            <person name="Ichikawa N."/>
            <person name="Sato H."/>
            <person name="Tonouchi N."/>
        </authorList>
    </citation>
    <scope>NUCLEOTIDE SEQUENCE</scope>
    <source>
        <strain evidence="2">NBRC 111898</strain>
    </source>
</reference>